<dbReference type="EMBL" id="QJKJ01017704">
    <property type="protein sequence ID" value="RDX58227.1"/>
    <property type="molecule type" value="Genomic_DNA"/>
</dbReference>
<sequence length="67" mass="7471">MLSKILANRLMLIGIGINRSSTYEFCMGRGLRLDDPLSPLLFLVAVEGINLMMQEAMRNGIFHGFAI</sequence>
<dbReference type="Proteomes" id="UP000257109">
    <property type="component" value="Unassembled WGS sequence"/>
</dbReference>
<dbReference type="AlphaFoldDB" id="A0A371E0B2"/>
<feature type="non-terminal residue" evidence="1">
    <location>
        <position position="1"/>
    </location>
</feature>
<reference evidence="1" key="1">
    <citation type="submission" date="2018-05" db="EMBL/GenBank/DDBJ databases">
        <title>Draft genome of Mucuna pruriens seed.</title>
        <authorList>
            <person name="Nnadi N.E."/>
            <person name="Vos R."/>
            <person name="Hasami M.H."/>
            <person name="Devisetty U.K."/>
            <person name="Aguiy J.C."/>
        </authorList>
    </citation>
    <scope>NUCLEOTIDE SEQUENCE [LARGE SCALE GENOMIC DNA]</scope>
    <source>
        <strain evidence="1">JCA_2017</strain>
    </source>
</reference>
<evidence type="ECO:0000313" key="2">
    <source>
        <dbReference type="Proteomes" id="UP000257109"/>
    </source>
</evidence>
<comment type="caution">
    <text evidence="1">The sequence shown here is derived from an EMBL/GenBank/DDBJ whole genome shotgun (WGS) entry which is preliminary data.</text>
</comment>
<name>A0A371E0B2_MUCPR</name>
<proteinExistence type="predicted"/>
<gene>
    <name evidence="1" type="ORF">CR513_62472</name>
</gene>
<dbReference type="OrthoDB" id="1411964at2759"/>
<keyword evidence="2" id="KW-1185">Reference proteome</keyword>
<organism evidence="1 2">
    <name type="scientific">Mucuna pruriens</name>
    <name type="common">Velvet bean</name>
    <name type="synonym">Dolichos pruriens</name>
    <dbReference type="NCBI Taxonomy" id="157652"/>
    <lineage>
        <taxon>Eukaryota</taxon>
        <taxon>Viridiplantae</taxon>
        <taxon>Streptophyta</taxon>
        <taxon>Embryophyta</taxon>
        <taxon>Tracheophyta</taxon>
        <taxon>Spermatophyta</taxon>
        <taxon>Magnoliopsida</taxon>
        <taxon>eudicotyledons</taxon>
        <taxon>Gunneridae</taxon>
        <taxon>Pentapetalae</taxon>
        <taxon>rosids</taxon>
        <taxon>fabids</taxon>
        <taxon>Fabales</taxon>
        <taxon>Fabaceae</taxon>
        <taxon>Papilionoideae</taxon>
        <taxon>50 kb inversion clade</taxon>
        <taxon>NPAAA clade</taxon>
        <taxon>indigoferoid/millettioid clade</taxon>
        <taxon>Phaseoleae</taxon>
        <taxon>Mucuna</taxon>
    </lineage>
</organism>
<protein>
    <recommendedName>
        <fullName evidence="3">Reverse transcriptase domain-containing protein</fullName>
    </recommendedName>
</protein>
<evidence type="ECO:0000313" key="1">
    <source>
        <dbReference type="EMBL" id="RDX58227.1"/>
    </source>
</evidence>
<accession>A0A371E0B2</accession>
<evidence type="ECO:0008006" key="3">
    <source>
        <dbReference type="Google" id="ProtNLM"/>
    </source>
</evidence>